<dbReference type="SUPFAM" id="SSF56112">
    <property type="entry name" value="Protein kinase-like (PK-like)"/>
    <property type="match status" value="1"/>
</dbReference>
<dbReference type="PROSITE" id="PS50011">
    <property type="entry name" value="PROTEIN_KINASE_DOM"/>
    <property type="match status" value="1"/>
</dbReference>
<evidence type="ECO:0000256" key="2">
    <source>
        <dbReference type="ARBA" id="ARBA00022840"/>
    </source>
</evidence>
<feature type="compositionally biased region" description="Polar residues" evidence="5">
    <location>
        <begin position="336"/>
        <end position="352"/>
    </location>
</feature>
<dbReference type="InterPro" id="IPR000719">
    <property type="entry name" value="Prot_kinase_dom"/>
</dbReference>
<organism evidence="7 8">
    <name type="scientific">Oikopleura dioica</name>
    <name type="common">Tunicate</name>
    <dbReference type="NCBI Taxonomy" id="34765"/>
    <lineage>
        <taxon>Eukaryota</taxon>
        <taxon>Metazoa</taxon>
        <taxon>Chordata</taxon>
        <taxon>Tunicata</taxon>
        <taxon>Appendicularia</taxon>
        <taxon>Copelata</taxon>
        <taxon>Oikopleuridae</taxon>
        <taxon>Oikopleura</taxon>
    </lineage>
</organism>
<evidence type="ECO:0000256" key="5">
    <source>
        <dbReference type="SAM" id="MobiDB-lite"/>
    </source>
</evidence>
<evidence type="ECO:0000256" key="4">
    <source>
        <dbReference type="PROSITE-ProRule" id="PRU10141"/>
    </source>
</evidence>
<keyword evidence="2 4" id="KW-0067">ATP-binding</keyword>
<feature type="region of interest" description="Disordered" evidence="5">
    <location>
        <begin position="336"/>
        <end position="362"/>
    </location>
</feature>
<gene>
    <name evidence="7" type="ORF">OKIOD_LOCUS10409</name>
</gene>
<protein>
    <submittedName>
        <fullName evidence="7">Oidioi.mRNA.OKI2018_I69.chr1.g1644.t1.cds</fullName>
    </submittedName>
</protein>
<name>A0ABN7SUV0_OIKDI</name>
<feature type="binding site" evidence="4">
    <location>
        <position position="42"/>
    </location>
    <ligand>
        <name>ATP</name>
        <dbReference type="ChEBI" id="CHEBI:30616"/>
    </ligand>
</feature>
<keyword evidence="4" id="KW-0547">Nucleotide-binding</keyword>
<dbReference type="Proteomes" id="UP001158576">
    <property type="component" value="Chromosome 1"/>
</dbReference>
<keyword evidence="8" id="KW-1185">Reference proteome</keyword>
<dbReference type="InterPro" id="IPR011009">
    <property type="entry name" value="Kinase-like_dom_sf"/>
</dbReference>
<dbReference type="PROSITE" id="PS00109">
    <property type="entry name" value="PROTEIN_KINASE_TYR"/>
    <property type="match status" value="1"/>
</dbReference>
<sequence length="362" mass="41795">MLKVESKEIGAGHFSNVFYGQLKCYQNSMTSSRISGISVAVKRFNKEKCCAKLRHKILCPNIREYFKEASFVLRAKSKFVVEIYGIAIEDDNHPVIVMPLYNKNKSISEYVSNSSNIIRFTSALKLLFQCASGFDYLAQNRIVHRDISAKNILLDDNLIPKISDFGLSSCAMDDYGSCYYTMRTTDKPQPLRNFAPEVFNLEFSTYSDIYSFGYVIWEVLNRGGHPLDAYLLRQTWSYERSERKSFTRYFDGFKAAYNYIGQKKGNIQYNLLNINLQIPSILRVKLNLSSNHYLHISAAEVNNDYRNWLIQTESARFLRPEDVTFPRRNLVSASSSVSNRGYRNQMNENSNNSDRDQHSEAK</sequence>
<dbReference type="InterPro" id="IPR008266">
    <property type="entry name" value="Tyr_kinase_AS"/>
</dbReference>
<evidence type="ECO:0000313" key="8">
    <source>
        <dbReference type="Proteomes" id="UP001158576"/>
    </source>
</evidence>
<dbReference type="InterPro" id="IPR017441">
    <property type="entry name" value="Protein_kinase_ATP_BS"/>
</dbReference>
<feature type="compositionally biased region" description="Basic and acidic residues" evidence="5">
    <location>
        <begin position="353"/>
        <end position="362"/>
    </location>
</feature>
<feature type="domain" description="Protein kinase" evidence="6">
    <location>
        <begin position="3"/>
        <end position="309"/>
    </location>
</feature>
<evidence type="ECO:0000256" key="3">
    <source>
        <dbReference type="ARBA" id="ARBA00051243"/>
    </source>
</evidence>
<accession>A0ABN7SUV0</accession>
<evidence type="ECO:0000259" key="6">
    <source>
        <dbReference type="PROSITE" id="PS50011"/>
    </source>
</evidence>
<dbReference type="Gene3D" id="1.10.510.10">
    <property type="entry name" value="Transferase(Phosphotransferase) domain 1"/>
    <property type="match status" value="1"/>
</dbReference>
<dbReference type="InterPro" id="IPR050122">
    <property type="entry name" value="RTK"/>
</dbReference>
<dbReference type="InterPro" id="IPR001245">
    <property type="entry name" value="Ser-Thr/Tyr_kinase_cat_dom"/>
</dbReference>
<comment type="subcellular location">
    <subcellularLocation>
        <location evidence="1">Membrane</location>
        <topology evidence="1">Single-pass type I membrane protein</topology>
    </subcellularLocation>
</comment>
<comment type="catalytic activity">
    <reaction evidence="3">
        <text>L-tyrosyl-[protein] + ATP = O-phospho-L-tyrosyl-[protein] + ADP + H(+)</text>
        <dbReference type="Rhea" id="RHEA:10596"/>
        <dbReference type="Rhea" id="RHEA-COMP:10136"/>
        <dbReference type="Rhea" id="RHEA-COMP:20101"/>
        <dbReference type="ChEBI" id="CHEBI:15378"/>
        <dbReference type="ChEBI" id="CHEBI:30616"/>
        <dbReference type="ChEBI" id="CHEBI:46858"/>
        <dbReference type="ChEBI" id="CHEBI:61978"/>
        <dbReference type="ChEBI" id="CHEBI:456216"/>
        <dbReference type="EC" id="2.7.10.1"/>
    </reaction>
</comment>
<evidence type="ECO:0000313" key="7">
    <source>
        <dbReference type="EMBL" id="CAG5104892.1"/>
    </source>
</evidence>
<dbReference type="PROSITE" id="PS00107">
    <property type="entry name" value="PROTEIN_KINASE_ATP"/>
    <property type="match status" value="1"/>
</dbReference>
<dbReference type="Pfam" id="PF07714">
    <property type="entry name" value="PK_Tyr_Ser-Thr"/>
    <property type="match status" value="1"/>
</dbReference>
<dbReference type="PANTHER" id="PTHR24416">
    <property type="entry name" value="TYROSINE-PROTEIN KINASE RECEPTOR"/>
    <property type="match status" value="1"/>
</dbReference>
<reference evidence="7 8" key="1">
    <citation type="submission" date="2021-04" db="EMBL/GenBank/DDBJ databases">
        <authorList>
            <person name="Bliznina A."/>
        </authorList>
    </citation>
    <scope>NUCLEOTIDE SEQUENCE [LARGE SCALE GENOMIC DNA]</scope>
</reference>
<dbReference type="PRINTS" id="PR00109">
    <property type="entry name" value="TYRKINASE"/>
</dbReference>
<proteinExistence type="predicted"/>
<dbReference type="PANTHER" id="PTHR24416:SF617">
    <property type="entry name" value="RET ONCOGENE, ISOFORM A"/>
    <property type="match status" value="1"/>
</dbReference>
<evidence type="ECO:0000256" key="1">
    <source>
        <dbReference type="ARBA" id="ARBA00004479"/>
    </source>
</evidence>
<dbReference type="EMBL" id="OU015566">
    <property type="protein sequence ID" value="CAG5104892.1"/>
    <property type="molecule type" value="Genomic_DNA"/>
</dbReference>